<evidence type="ECO:0000256" key="4">
    <source>
        <dbReference type="ARBA" id="ARBA00022475"/>
    </source>
</evidence>
<comment type="subcellular location">
    <subcellularLocation>
        <location evidence="2">Cell membrane</location>
    </subcellularLocation>
    <subcellularLocation>
        <location evidence="1">Membrane</location>
        <topology evidence="1">Multi-pass membrane protein</topology>
    </subcellularLocation>
</comment>
<dbReference type="InterPro" id="IPR006028">
    <property type="entry name" value="GABAA/Glycine_rcpt"/>
</dbReference>
<dbReference type="Pfam" id="PF02931">
    <property type="entry name" value="Neur_chan_LBD"/>
    <property type="match status" value="1"/>
</dbReference>
<evidence type="ECO:0000256" key="5">
    <source>
        <dbReference type="ARBA" id="ARBA00022692"/>
    </source>
</evidence>
<dbReference type="InterPro" id="IPR036734">
    <property type="entry name" value="Neur_chan_lig-bd_sf"/>
</dbReference>
<keyword evidence="7 11" id="KW-1133">Transmembrane helix</keyword>
<keyword evidence="4" id="KW-1003">Cell membrane</keyword>
<keyword evidence="3 11" id="KW-0813">Transport</keyword>
<evidence type="ECO:0000256" key="8">
    <source>
        <dbReference type="ARBA" id="ARBA00023065"/>
    </source>
</evidence>
<gene>
    <name evidence="14" type="ORF">PLOB_00031957</name>
</gene>
<keyword evidence="15" id="KW-1185">Reference proteome</keyword>
<evidence type="ECO:0000259" key="13">
    <source>
        <dbReference type="Pfam" id="PF02932"/>
    </source>
</evidence>
<evidence type="ECO:0000256" key="3">
    <source>
        <dbReference type="ARBA" id="ARBA00022448"/>
    </source>
</evidence>
<keyword evidence="5 11" id="KW-0812">Transmembrane</keyword>
<dbReference type="PROSITE" id="PS00236">
    <property type="entry name" value="NEUROTR_ION_CHANNEL"/>
    <property type="match status" value="1"/>
</dbReference>
<dbReference type="NCBIfam" id="TIGR00860">
    <property type="entry name" value="LIC"/>
    <property type="match status" value="1"/>
</dbReference>
<reference evidence="14 15" key="1">
    <citation type="submission" date="2022-05" db="EMBL/GenBank/DDBJ databases">
        <authorList>
            <consortium name="Genoscope - CEA"/>
            <person name="William W."/>
        </authorList>
    </citation>
    <scope>NUCLEOTIDE SEQUENCE [LARGE SCALE GENOMIC DNA]</scope>
</reference>
<feature type="chain" id="PRO_5045000941" evidence="11">
    <location>
        <begin position="23"/>
        <end position="441"/>
    </location>
</feature>
<dbReference type="InterPro" id="IPR018000">
    <property type="entry name" value="Neurotransmitter_ion_chnl_CS"/>
</dbReference>
<dbReference type="PANTHER" id="PTHR18945">
    <property type="entry name" value="NEUROTRANSMITTER GATED ION CHANNEL"/>
    <property type="match status" value="1"/>
</dbReference>
<feature type="transmembrane region" description="Helical" evidence="11">
    <location>
        <begin position="309"/>
        <end position="332"/>
    </location>
</feature>
<protein>
    <submittedName>
        <fullName evidence="14">Uncharacterized protein</fullName>
    </submittedName>
</protein>
<evidence type="ECO:0000256" key="6">
    <source>
        <dbReference type="ARBA" id="ARBA00022729"/>
    </source>
</evidence>
<dbReference type="InterPro" id="IPR038050">
    <property type="entry name" value="Neuro_actylchol_rec"/>
</dbReference>
<comment type="caution">
    <text evidence="14">The sequence shown here is derived from an EMBL/GenBank/DDBJ whole genome shotgun (WGS) entry which is preliminary data.</text>
</comment>
<evidence type="ECO:0000256" key="10">
    <source>
        <dbReference type="ARBA" id="ARBA00023303"/>
    </source>
</evidence>
<dbReference type="SUPFAM" id="SSF90112">
    <property type="entry name" value="Neurotransmitter-gated ion-channel transmembrane pore"/>
    <property type="match status" value="1"/>
</dbReference>
<keyword evidence="6 11" id="KW-0732">Signal</keyword>
<dbReference type="Proteomes" id="UP001159405">
    <property type="component" value="Unassembled WGS sequence"/>
</dbReference>
<dbReference type="Gene3D" id="1.20.58.390">
    <property type="entry name" value="Neurotransmitter-gated ion-channel transmembrane domain"/>
    <property type="match status" value="1"/>
</dbReference>
<feature type="domain" description="Neurotransmitter-gated ion-channel transmembrane" evidence="13">
    <location>
        <begin position="254"/>
        <end position="350"/>
    </location>
</feature>
<dbReference type="CDD" id="cd18990">
    <property type="entry name" value="LGIC_ECD_GABAAR"/>
    <property type="match status" value="1"/>
</dbReference>
<dbReference type="InterPro" id="IPR006202">
    <property type="entry name" value="Neur_chan_lig-bd"/>
</dbReference>
<evidence type="ECO:0000256" key="2">
    <source>
        <dbReference type="ARBA" id="ARBA00004236"/>
    </source>
</evidence>
<dbReference type="InterPro" id="IPR006201">
    <property type="entry name" value="Neur_channel"/>
</dbReference>
<sequence>MRACSATLVLTLLLLIVRRSDEAEEKEALKDYAKSMERALKLSQKINEALAVHDKKVRPNAGGPPVMVDVEFKIISIGEIKEAQMEYTMDIFFRQWWTDPRMAHNMSTPFNMAGDATQMIWTPDTFFWNVKAAKYHRVTRENMRIKIHGDGKVYFSTRITFTAQCDMNLRMYPMDIQVCPLTIESYAHTTEDVDYRWKGGKSQGVEIVSKEMAQFEFVGAKTSTKANTNSKGSFASLRAFFTFKRRVSYFITATYMPAVVLVILSWCCFWIHRSAVPARVTLSITTILTTILLYGSVNSNMPKVSYSKAIDYFLMTSLGFIFMALLEYILVLNTDPRFCTQRRKEERDEKMKSLYKEIPPDTLVGLMDGKNKPDELPMMPLNGDSKMIDKEPPKTPENVKNHWIDCVSRVLFPVIYFSFIIFYWIYYLNHPDSALSNKVQE</sequence>
<keyword evidence="8 11" id="KW-0406">Ion transport</keyword>
<comment type="similarity">
    <text evidence="11">Belongs to the ligand-gated ion channel (TC 1.A.9) family.</text>
</comment>
<feature type="signal peptide" evidence="11">
    <location>
        <begin position="1"/>
        <end position="22"/>
    </location>
</feature>
<evidence type="ECO:0000313" key="15">
    <source>
        <dbReference type="Proteomes" id="UP001159405"/>
    </source>
</evidence>
<evidence type="ECO:0000256" key="1">
    <source>
        <dbReference type="ARBA" id="ARBA00004141"/>
    </source>
</evidence>
<proteinExistence type="inferred from homology"/>
<feature type="transmembrane region" description="Helical" evidence="11">
    <location>
        <begin position="410"/>
        <end position="428"/>
    </location>
</feature>
<accession>A0ABN8NX79</accession>
<evidence type="ECO:0000259" key="12">
    <source>
        <dbReference type="Pfam" id="PF02931"/>
    </source>
</evidence>
<dbReference type="PRINTS" id="PR00252">
    <property type="entry name" value="NRIONCHANNEL"/>
</dbReference>
<feature type="transmembrane region" description="Helical" evidence="11">
    <location>
        <begin position="247"/>
        <end position="271"/>
    </location>
</feature>
<feature type="domain" description="Neurotransmitter-gated ion-channel ligand-binding" evidence="12">
    <location>
        <begin position="45"/>
        <end position="246"/>
    </location>
</feature>
<evidence type="ECO:0000313" key="14">
    <source>
        <dbReference type="EMBL" id="CAH3125677.1"/>
    </source>
</evidence>
<dbReference type="SUPFAM" id="SSF63712">
    <property type="entry name" value="Nicotinic receptor ligand binding domain-like"/>
    <property type="match status" value="1"/>
</dbReference>
<name>A0ABN8NX79_9CNID</name>
<evidence type="ECO:0000256" key="7">
    <source>
        <dbReference type="ARBA" id="ARBA00022989"/>
    </source>
</evidence>
<evidence type="ECO:0000256" key="11">
    <source>
        <dbReference type="RuleBase" id="RU000687"/>
    </source>
</evidence>
<dbReference type="EMBL" id="CALNXK010000041">
    <property type="protein sequence ID" value="CAH3125677.1"/>
    <property type="molecule type" value="Genomic_DNA"/>
</dbReference>
<keyword evidence="9 11" id="KW-0472">Membrane</keyword>
<dbReference type="PRINTS" id="PR00253">
    <property type="entry name" value="GABAARECEPTR"/>
</dbReference>
<dbReference type="CDD" id="cd19049">
    <property type="entry name" value="LGIC_TM_anion"/>
    <property type="match status" value="1"/>
</dbReference>
<keyword evidence="10 11" id="KW-0407">Ion channel</keyword>
<organism evidence="14 15">
    <name type="scientific">Porites lobata</name>
    <dbReference type="NCBI Taxonomy" id="104759"/>
    <lineage>
        <taxon>Eukaryota</taxon>
        <taxon>Metazoa</taxon>
        <taxon>Cnidaria</taxon>
        <taxon>Anthozoa</taxon>
        <taxon>Hexacorallia</taxon>
        <taxon>Scleractinia</taxon>
        <taxon>Fungiina</taxon>
        <taxon>Poritidae</taxon>
        <taxon>Porites</taxon>
    </lineage>
</organism>
<dbReference type="Pfam" id="PF02932">
    <property type="entry name" value="Neur_chan_memb"/>
    <property type="match status" value="1"/>
</dbReference>
<dbReference type="Gene3D" id="2.70.170.10">
    <property type="entry name" value="Neurotransmitter-gated ion-channel ligand-binding domain"/>
    <property type="match status" value="1"/>
</dbReference>
<dbReference type="InterPro" id="IPR006029">
    <property type="entry name" value="Neurotrans-gated_channel_TM"/>
</dbReference>
<dbReference type="InterPro" id="IPR036719">
    <property type="entry name" value="Neuro-gated_channel_TM_sf"/>
</dbReference>
<evidence type="ECO:0000256" key="9">
    <source>
        <dbReference type="ARBA" id="ARBA00023136"/>
    </source>
</evidence>
<feature type="transmembrane region" description="Helical" evidence="11">
    <location>
        <begin position="278"/>
        <end position="297"/>
    </location>
</feature>